<dbReference type="RefSeq" id="WP_102950066.1">
    <property type="nucleotide sequence ID" value="NZ_CP024847.1"/>
</dbReference>
<sequence>MSTKTAVAIAIMQIRRYLYGGLTDKHLKDYISGRIAKIYFKGIMSFYPLVNDEEQLKKLDGWMISTIFRTLKLHSKLVHNSDFSFVDIRNNSELLKFFRTQKINISDKEIDLQIPSFMRVYRAINRGILDFGIEGIMNPRSLNYDY</sequence>
<dbReference type="KEGG" id="nba:CUN60_00125"/>
<reference evidence="2" key="1">
    <citation type="submission" date="2017-11" db="EMBL/GenBank/DDBJ databases">
        <authorList>
            <person name="Chan K.G."/>
            <person name="Lee L.S."/>
        </authorList>
    </citation>
    <scope>NUCLEOTIDE SEQUENCE [LARGE SCALE GENOMIC DNA]</scope>
    <source>
        <strain evidence="2">DSM 100970</strain>
    </source>
</reference>
<proteinExistence type="predicted"/>
<dbReference type="Proteomes" id="UP000236655">
    <property type="component" value="Chromosome"/>
</dbReference>
<dbReference type="OrthoDB" id="9793236at2"/>
<dbReference type="EMBL" id="CP024847">
    <property type="protein sequence ID" value="AUR50766.1"/>
    <property type="molecule type" value="Genomic_DNA"/>
</dbReference>
<protein>
    <submittedName>
        <fullName evidence="1">Uncharacterized protein</fullName>
    </submittedName>
</protein>
<keyword evidence="2" id="KW-1185">Reference proteome</keyword>
<organism evidence="1 2">
    <name type="scientific">Aquella oligotrophica</name>
    <dbReference type="NCBI Taxonomy" id="2067065"/>
    <lineage>
        <taxon>Bacteria</taxon>
        <taxon>Pseudomonadati</taxon>
        <taxon>Pseudomonadota</taxon>
        <taxon>Betaproteobacteria</taxon>
        <taxon>Neisseriales</taxon>
        <taxon>Neisseriaceae</taxon>
        <taxon>Aquella</taxon>
    </lineage>
</organism>
<accession>A0A2I7N2U2</accession>
<dbReference type="AlphaFoldDB" id="A0A2I7N2U2"/>
<evidence type="ECO:0000313" key="2">
    <source>
        <dbReference type="Proteomes" id="UP000236655"/>
    </source>
</evidence>
<name>A0A2I7N2U2_9NEIS</name>
<gene>
    <name evidence="1" type="ORF">CUN60_00125</name>
</gene>
<evidence type="ECO:0000313" key="1">
    <source>
        <dbReference type="EMBL" id="AUR50766.1"/>
    </source>
</evidence>